<proteinExistence type="predicted"/>
<organism evidence="2 3">
    <name type="scientific">Cloacimonas acidaminovorans (strain Evry)</name>
    <dbReference type="NCBI Taxonomy" id="459349"/>
    <lineage>
        <taxon>Bacteria</taxon>
        <taxon>Pseudomonadati</taxon>
        <taxon>Candidatus Cloacimonadota</taxon>
        <taxon>Candidatus Cloacimonadia</taxon>
        <taxon>Candidatus Cloacimonadales</taxon>
        <taxon>Candidatus Cloacimonadaceae</taxon>
        <taxon>Candidatus Cloacimonas</taxon>
    </lineage>
</organism>
<name>B0VJ48_CLOAI</name>
<dbReference type="HOGENOM" id="CLU_420173_0_0_0"/>
<keyword evidence="3" id="KW-1185">Reference proteome</keyword>
<keyword evidence="1" id="KW-1133">Transmembrane helix</keyword>
<evidence type="ECO:0000313" key="3">
    <source>
        <dbReference type="Proteomes" id="UP000002019"/>
    </source>
</evidence>
<evidence type="ECO:0000256" key="1">
    <source>
        <dbReference type="SAM" id="Phobius"/>
    </source>
</evidence>
<accession>B0VJ48</accession>
<dbReference type="Proteomes" id="UP000002019">
    <property type="component" value="Chromosome"/>
</dbReference>
<dbReference type="STRING" id="459349.CLOAM1397"/>
<dbReference type="EMBL" id="CU466930">
    <property type="protein sequence ID" value="CAO81249.1"/>
    <property type="molecule type" value="Genomic_DNA"/>
</dbReference>
<protein>
    <submittedName>
        <fullName evidence="2">Uncharacterized protein</fullName>
    </submittedName>
</protein>
<dbReference type="RefSeq" id="WP_015425107.1">
    <property type="nucleotide sequence ID" value="NC_020449.1"/>
</dbReference>
<sequence length="652" mass="73259">MINILKSESGNIAIAMLLVVIGAMSGLTMSSIAFRDTMATMAELEDIQSIHFLRTEASRGEAYLKVAAKRDPEIVGGVRTPERKIGMRGSDFQKTYKMQSLINKIYKELESEVVEVGGEIQASQTGASTTYYKIRSLVEGKTGTSDVYYGRKNLPLTRKYGELSLVQDTGPVFMYFTDNEMSPNDTNVYFYGYDVINGPVHSNTDIQIKQLGGGNNNSWPTFLALVTTAGEIISTPSSYPEEAIFRGGLIEHYDEYEFPENMVEIRQNGQRVGPSYSEDRIMVIDIDDYNVSGWQGNITHRRQQIPLYLNNYPNGYPYAPGSETAINRFPTTDTTWVPLAPFSAHNGRAYYVESKLWIKGTIRGFQTWASADTMWLIGDLLYAGTPRGSDPLSNTRDMLGLVSEKSIIIKYAYRNPADSLRIHTNMGSDSSNPVGGIWIYAAMAALGKGNGNSFEDGVFTFEYQHPHGSIPAVKFNPSTDDPDVGPIVFDMIDLHRHYWPQSTAHPWPADLDFPWYNPIWPEANPYMERGTISIWGGVNQRRRGFVHRSMNDTEYPSNSGVWKPSIDMCGGPCSTMATVVQLFQNPTVNVTLQCRHYPGAGGGQIGYKKNYNYDSRMYRVKPPFWPYFKKQGERLPLEQGSWYLKKPPKSLI</sequence>
<reference evidence="2 3" key="1">
    <citation type="journal article" date="2008" name="J. Bacteriol.">
        <title>'Candidatus Cloacamonas acidaminovorans': genome sequence reconstruction provides a first glimpse of a new bacterial division.</title>
        <authorList>
            <person name="Pelletier E."/>
            <person name="Kreimeyer A."/>
            <person name="Bocs S."/>
            <person name="Rouy Z."/>
            <person name="Gyapay G."/>
            <person name="Chouari R."/>
            <person name="Riviere D."/>
            <person name="Ganesan A."/>
            <person name="Daegelen P."/>
            <person name="Sghir A."/>
            <person name="Cohen G.N."/>
            <person name="Medigue C."/>
            <person name="Weissenbach J."/>
            <person name="Le Paslier D."/>
        </authorList>
    </citation>
    <scope>NUCLEOTIDE SEQUENCE [LARGE SCALE GENOMIC DNA]</scope>
    <source>
        <strain evidence="3">Evry</strain>
    </source>
</reference>
<keyword evidence="1" id="KW-0472">Membrane</keyword>
<evidence type="ECO:0000313" key="2">
    <source>
        <dbReference type="EMBL" id="CAO81249.1"/>
    </source>
</evidence>
<gene>
    <name evidence="2" type="ordered locus">CLOAM1397</name>
</gene>
<dbReference type="KEGG" id="caci:CLOAM1397"/>
<keyword evidence="1" id="KW-0812">Transmembrane</keyword>
<dbReference type="OrthoDB" id="36432at2"/>
<dbReference type="AlphaFoldDB" id="B0VJ48"/>
<feature type="transmembrane region" description="Helical" evidence="1">
    <location>
        <begin position="12"/>
        <end position="34"/>
    </location>
</feature>